<proteinExistence type="predicted"/>
<evidence type="ECO:0000313" key="1">
    <source>
        <dbReference type="EMBL" id="KAG0247029.1"/>
    </source>
</evidence>
<dbReference type="Proteomes" id="UP000807716">
    <property type="component" value="Unassembled WGS sequence"/>
</dbReference>
<name>A0A9P6PF83_9FUNG</name>
<dbReference type="EMBL" id="JAAAJB010002041">
    <property type="protein sequence ID" value="KAG0247029.1"/>
    <property type="molecule type" value="Genomic_DNA"/>
</dbReference>
<organism evidence="1 2">
    <name type="scientific">Actinomortierella ambigua</name>
    <dbReference type="NCBI Taxonomy" id="1343610"/>
    <lineage>
        <taxon>Eukaryota</taxon>
        <taxon>Fungi</taxon>
        <taxon>Fungi incertae sedis</taxon>
        <taxon>Mucoromycota</taxon>
        <taxon>Mortierellomycotina</taxon>
        <taxon>Mortierellomycetes</taxon>
        <taxon>Mortierellales</taxon>
        <taxon>Mortierellaceae</taxon>
        <taxon>Actinomortierella</taxon>
    </lineage>
</organism>
<sequence>NWKLRELTLGFEHITGRHTSTVLMQSFVGVVERFGLQRKITAITSDNGANVVKMMRDLEAFTAQNSDR</sequence>
<feature type="non-terminal residue" evidence="1">
    <location>
        <position position="1"/>
    </location>
</feature>
<comment type="caution">
    <text evidence="1">The sequence shown here is derived from an EMBL/GenBank/DDBJ whole genome shotgun (WGS) entry which is preliminary data.</text>
</comment>
<dbReference type="SUPFAM" id="SSF53098">
    <property type="entry name" value="Ribonuclease H-like"/>
    <property type="match status" value="1"/>
</dbReference>
<feature type="non-terminal residue" evidence="1">
    <location>
        <position position="68"/>
    </location>
</feature>
<keyword evidence="2" id="KW-1185">Reference proteome</keyword>
<accession>A0A9P6PF83</accession>
<dbReference type="OrthoDB" id="2443843at2759"/>
<evidence type="ECO:0000313" key="2">
    <source>
        <dbReference type="Proteomes" id="UP000807716"/>
    </source>
</evidence>
<gene>
    <name evidence="1" type="ORF">DFQ27_002747</name>
</gene>
<dbReference type="AlphaFoldDB" id="A0A9P6PF83"/>
<protein>
    <submittedName>
        <fullName evidence="1">Uncharacterized protein</fullName>
    </submittedName>
</protein>
<dbReference type="InterPro" id="IPR012337">
    <property type="entry name" value="RNaseH-like_sf"/>
</dbReference>
<reference evidence="1" key="1">
    <citation type="journal article" date="2020" name="Fungal Divers.">
        <title>Resolving the Mortierellaceae phylogeny through synthesis of multi-gene phylogenetics and phylogenomics.</title>
        <authorList>
            <person name="Vandepol N."/>
            <person name="Liber J."/>
            <person name="Desiro A."/>
            <person name="Na H."/>
            <person name="Kennedy M."/>
            <person name="Barry K."/>
            <person name="Grigoriev I.V."/>
            <person name="Miller A.N."/>
            <person name="O'Donnell K."/>
            <person name="Stajich J.E."/>
            <person name="Bonito G."/>
        </authorList>
    </citation>
    <scope>NUCLEOTIDE SEQUENCE</scope>
    <source>
        <strain evidence="1">BC1065</strain>
    </source>
</reference>